<sequence>MAKVFPFHGYRYNQKQVGELEKVVTQPYDKIDQQLQEEYYEQSPYNIVRLILGKEEDRYYSAAENLNDWIKNQILVRDQKAGFYVYTQEYEVDGKKFVRKGFIGLGKLEAGEGVKAHESTMEGPKADRLKLIRATEANFGHIFMLYSDQKNEINDLFTKLMQKKALFEVRDEDQNLHKVWQLTDSELIARIKEKMESKNLYIADGHHRYQTALNYQRECREKGWQADGVESFNHRLMTFVNMDDPGLKVLPTHRLLYGIEDFKIDSFLEKAAEDFSIKEFDSKEKMYNYLDQNTKKKVFGFKAAAEAEYYVFEFENEAVLEQIEGGFSQAYKELDVSILHNIILDKYLGVDKKALAAKTNLDYIRYRDRALEELEAGKYQAAFILNPTSVKEVKNIADQGEKMPQKSTDFYPKLLTGLVINKLSIKK</sequence>
<reference evidence="2" key="1">
    <citation type="submission" date="2017-01" db="EMBL/GenBank/DDBJ databases">
        <authorList>
            <person name="Varghese N."/>
            <person name="Submissions S."/>
        </authorList>
    </citation>
    <scope>NUCLEOTIDE SEQUENCE [LARGE SCALE GENOMIC DNA]</scope>
    <source>
        <strain evidence="2">ATCC 700103</strain>
    </source>
</reference>
<dbReference type="PIRSF" id="PIRSF033563">
    <property type="entry name" value="UCP033563"/>
    <property type="match status" value="1"/>
</dbReference>
<keyword evidence="2" id="KW-1185">Reference proteome</keyword>
<dbReference type="AlphaFoldDB" id="A0A1N7BX92"/>
<dbReference type="RefSeq" id="WP_076546144.1">
    <property type="nucleotide sequence ID" value="NZ_FTNC01000036.1"/>
</dbReference>
<dbReference type="EMBL" id="FTNC01000036">
    <property type="protein sequence ID" value="SIR55942.1"/>
    <property type="molecule type" value="Genomic_DNA"/>
</dbReference>
<organism evidence="1 2">
    <name type="scientific">Halanaerobium kushneri</name>
    <dbReference type="NCBI Taxonomy" id="56779"/>
    <lineage>
        <taxon>Bacteria</taxon>
        <taxon>Bacillati</taxon>
        <taxon>Bacillota</taxon>
        <taxon>Clostridia</taxon>
        <taxon>Halanaerobiales</taxon>
        <taxon>Halanaerobiaceae</taxon>
        <taxon>Halanaerobium</taxon>
    </lineage>
</organism>
<evidence type="ECO:0000313" key="2">
    <source>
        <dbReference type="Proteomes" id="UP000185669"/>
    </source>
</evidence>
<evidence type="ECO:0000313" key="1">
    <source>
        <dbReference type="EMBL" id="SIR55942.1"/>
    </source>
</evidence>
<dbReference type="Pfam" id="PF06245">
    <property type="entry name" value="DUF1015"/>
    <property type="match status" value="1"/>
</dbReference>
<dbReference type="Proteomes" id="UP000185669">
    <property type="component" value="Unassembled WGS sequence"/>
</dbReference>
<proteinExistence type="predicted"/>
<accession>A0A1N7BX92</accession>
<dbReference type="PANTHER" id="PTHR36454:SF1">
    <property type="entry name" value="DUF1015 DOMAIN-CONTAINING PROTEIN"/>
    <property type="match status" value="1"/>
</dbReference>
<dbReference type="InterPro" id="IPR008323">
    <property type="entry name" value="UCP033563"/>
</dbReference>
<dbReference type="OrthoDB" id="9781616at2"/>
<name>A0A1N7BX92_9FIRM</name>
<dbReference type="STRING" id="56779.SAMN05421834_13614"/>
<gene>
    <name evidence="1" type="ORF">SAMN05421834_13614</name>
</gene>
<dbReference type="PANTHER" id="PTHR36454">
    <property type="entry name" value="LMO2823 PROTEIN"/>
    <property type="match status" value="1"/>
</dbReference>
<protein>
    <submittedName>
        <fullName evidence="1">Uncharacterized conserved protein, DUF1015 family</fullName>
    </submittedName>
</protein>